<sequence>MTDGRKRGRQWSMAAKKQIVREAAQPGTSVREVADLHDVDPSQIYDWRRKFPEAAVDPEPVKEDMPDFLPVEITSDLSPGGSTPLYNLSITLAGGHQVMAGRDVSPALMGAVLEMLARR</sequence>
<dbReference type="GO" id="GO:0006313">
    <property type="term" value="P:DNA transposition"/>
    <property type="evidence" value="ECO:0007669"/>
    <property type="project" value="InterPro"/>
</dbReference>
<accession>A0A3D9H2V3</accession>
<protein>
    <submittedName>
        <fullName evidence="1">Transposase</fullName>
    </submittedName>
</protein>
<dbReference type="Pfam" id="PF01527">
    <property type="entry name" value="HTH_Tnp_1"/>
    <property type="match status" value="1"/>
</dbReference>
<organism evidence="1 2">
    <name type="scientific">Aestuariispira insulae</name>
    <dbReference type="NCBI Taxonomy" id="1461337"/>
    <lineage>
        <taxon>Bacteria</taxon>
        <taxon>Pseudomonadati</taxon>
        <taxon>Pseudomonadota</taxon>
        <taxon>Alphaproteobacteria</taxon>
        <taxon>Rhodospirillales</taxon>
        <taxon>Kiloniellaceae</taxon>
        <taxon>Aestuariispira</taxon>
    </lineage>
</organism>
<evidence type="ECO:0000313" key="1">
    <source>
        <dbReference type="EMBL" id="RED43810.1"/>
    </source>
</evidence>
<keyword evidence="2" id="KW-1185">Reference proteome</keyword>
<name>A0A3D9H2V3_9PROT</name>
<dbReference type="EMBL" id="QRDW01000018">
    <property type="protein sequence ID" value="RED43810.1"/>
    <property type="molecule type" value="Genomic_DNA"/>
</dbReference>
<dbReference type="Proteomes" id="UP000256845">
    <property type="component" value="Unassembled WGS sequence"/>
</dbReference>
<dbReference type="InterPro" id="IPR036388">
    <property type="entry name" value="WH-like_DNA-bd_sf"/>
</dbReference>
<gene>
    <name evidence="1" type="ORF">DFP90_11833</name>
</gene>
<dbReference type="NCBIfam" id="NF047595">
    <property type="entry name" value="IS66_ISRel24_TnpA"/>
    <property type="match status" value="1"/>
</dbReference>
<evidence type="ECO:0000313" key="2">
    <source>
        <dbReference type="Proteomes" id="UP000256845"/>
    </source>
</evidence>
<proteinExistence type="predicted"/>
<dbReference type="AlphaFoldDB" id="A0A3D9H2V3"/>
<dbReference type="GO" id="GO:0043565">
    <property type="term" value="F:sequence-specific DNA binding"/>
    <property type="evidence" value="ECO:0007669"/>
    <property type="project" value="InterPro"/>
</dbReference>
<dbReference type="SUPFAM" id="SSF48295">
    <property type="entry name" value="TrpR-like"/>
    <property type="match status" value="1"/>
</dbReference>
<dbReference type="InterPro" id="IPR002514">
    <property type="entry name" value="Transposase_8"/>
</dbReference>
<dbReference type="OrthoDB" id="7219132at2"/>
<feature type="non-terminal residue" evidence="1">
    <location>
        <position position="119"/>
    </location>
</feature>
<dbReference type="RefSeq" id="WP_147301099.1">
    <property type="nucleotide sequence ID" value="NZ_QRDW01000018.1"/>
</dbReference>
<comment type="caution">
    <text evidence="1">The sequence shown here is derived from an EMBL/GenBank/DDBJ whole genome shotgun (WGS) entry which is preliminary data.</text>
</comment>
<dbReference type="InterPro" id="IPR010921">
    <property type="entry name" value="Trp_repressor/repl_initiator"/>
</dbReference>
<dbReference type="GO" id="GO:0004803">
    <property type="term" value="F:transposase activity"/>
    <property type="evidence" value="ECO:0007669"/>
    <property type="project" value="InterPro"/>
</dbReference>
<reference evidence="1 2" key="1">
    <citation type="submission" date="2018-07" db="EMBL/GenBank/DDBJ databases">
        <title>Genomic Encyclopedia of Type Strains, Phase III (KMG-III): the genomes of soil and plant-associated and newly described type strains.</title>
        <authorList>
            <person name="Whitman W."/>
        </authorList>
    </citation>
    <scope>NUCLEOTIDE SEQUENCE [LARGE SCALE GENOMIC DNA]</scope>
    <source>
        <strain evidence="1 2">CECT 8488</strain>
    </source>
</reference>
<dbReference type="Gene3D" id="1.10.10.10">
    <property type="entry name" value="Winged helix-like DNA-binding domain superfamily/Winged helix DNA-binding domain"/>
    <property type="match status" value="1"/>
</dbReference>